<keyword evidence="9" id="KW-1185">Reference proteome</keyword>
<evidence type="ECO:0000256" key="4">
    <source>
        <dbReference type="PIRSR" id="PIRSR000097-1"/>
    </source>
</evidence>
<protein>
    <submittedName>
        <fullName evidence="8">Putative aldo/keto reductase</fullName>
    </submittedName>
</protein>
<comment type="similarity">
    <text evidence="1">Belongs to the aldo/keto reductase family.</text>
</comment>
<keyword evidence="2" id="KW-0521">NADP</keyword>
<dbReference type="PRINTS" id="PR00069">
    <property type="entry name" value="ALDKETRDTASE"/>
</dbReference>
<dbReference type="PIRSF" id="PIRSF000097">
    <property type="entry name" value="AKR"/>
    <property type="match status" value="1"/>
</dbReference>
<dbReference type="SUPFAM" id="SSF51430">
    <property type="entry name" value="NAD(P)-linked oxidoreductase"/>
    <property type="match status" value="1"/>
</dbReference>
<dbReference type="PROSITE" id="PS00798">
    <property type="entry name" value="ALDOKETO_REDUCTASE_1"/>
    <property type="match status" value="1"/>
</dbReference>
<dbReference type="InterPro" id="IPR018170">
    <property type="entry name" value="Aldo/ket_reductase_CS"/>
</dbReference>
<evidence type="ECO:0000256" key="3">
    <source>
        <dbReference type="ARBA" id="ARBA00023002"/>
    </source>
</evidence>
<dbReference type="STRING" id="100225.SAMN05421595_1912"/>
<name>K6V3T9_9MICO</name>
<accession>K6V3T9</accession>
<feature type="binding site" evidence="5">
    <location>
        <position position="95"/>
    </location>
    <ligand>
        <name>substrate</name>
    </ligand>
</feature>
<dbReference type="eggNOG" id="COG0656">
    <property type="taxonomic scope" value="Bacteria"/>
</dbReference>
<dbReference type="Gene3D" id="3.20.20.100">
    <property type="entry name" value="NADP-dependent oxidoreductase domain"/>
    <property type="match status" value="1"/>
</dbReference>
<dbReference type="EMBL" id="BAGZ01000002">
    <property type="protein sequence ID" value="GAB76778.1"/>
    <property type="molecule type" value="Genomic_DNA"/>
</dbReference>
<dbReference type="PANTHER" id="PTHR43827">
    <property type="entry name" value="2,5-DIKETO-D-GLUCONIC ACID REDUCTASE"/>
    <property type="match status" value="1"/>
</dbReference>
<evidence type="ECO:0000256" key="2">
    <source>
        <dbReference type="ARBA" id="ARBA00022857"/>
    </source>
</evidence>
<feature type="site" description="Lowers pKa of active site Tyr" evidence="6">
    <location>
        <position position="62"/>
    </location>
</feature>
<dbReference type="GO" id="GO:0016616">
    <property type="term" value="F:oxidoreductase activity, acting on the CH-OH group of donors, NAD or NADP as acceptor"/>
    <property type="evidence" value="ECO:0007669"/>
    <property type="project" value="UniProtKB-ARBA"/>
</dbReference>
<comment type="caution">
    <text evidence="8">The sequence shown here is derived from an EMBL/GenBank/DDBJ whole genome shotgun (WGS) entry which is preliminary data.</text>
</comment>
<evidence type="ECO:0000256" key="6">
    <source>
        <dbReference type="PIRSR" id="PIRSR000097-3"/>
    </source>
</evidence>
<keyword evidence="3" id="KW-0560">Oxidoreductase</keyword>
<dbReference type="FunFam" id="3.20.20.100:FF:000002">
    <property type="entry name" value="2,5-diketo-D-gluconic acid reductase A"/>
    <property type="match status" value="1"/>
</dbReference>
<dbReference type="PROSITE" id="PS00063">
    <property type="entry name" value="ALDOKETO_REDUCTASE_3"/>
    <property type="match status" value="1"/>
</dbReference>
<feature type="domain" description="NADP-dependent oxidoreductase" evidence="7">
    <location>
        <begin position="9"/>
        <end position="248"/>
    </location>
</feature>
<dbReference type="InterPro" id="IPR023210">
    <property type="entry name" value="NADP_OxRdtase_dom"/>
</dbReference>
<evidence type="ECO:0000256" key="5">
    <source>
        <dbReference type="PIRSR" id="PIRSR000097-2"/>
    </source>
</evidence>
<organism evidence="8 9">
    <name type="scientific">Austwickia chelonae NBRC 105200</name>
    <dbReference type="NCBI Taxonomy" id="1184607"/>
    <lineage>
        <taxon>Bacteria</taxon>
        <taxon>Bacillati</taxon>
        <taxon>Actinomycetota</taxon>
        <taxon>Actinomycetes</taxon>
        <taxon>Micrococcales</taxon>
        <taxon>Dermatophilaceae</taxon>
        <taxon>Austwickia</taxon>
    </lineage>
</organism>
<evidence type="ECO:0000313" key="8">
    <source>
        <dbReference type="EMBL" id="GAB76778.1"/>
    </source>
</evidence>
<evidence type="ECO:0000313" key="9">
    <source>
        <dbReference type="Proteomes" id="UP000008495"/>
    </source>
</evidence>
<dbReference type="Proteomes" id="UP000008495">
    <property type="component" value="Unassembled WGS sequence"/>
</dbReference>
<evidence type="ECO:0000259" key="7">
    <source>
        <dbReference type="Pfam" id="PF00248"/>
    </source>
</evidence>
<feature type="active site" description="Proton donor" evidence="4">
    <location>
        <position position="37"/>
    </location>
</feature>
<reference evidence="8 9" key="1">
    <citation type="submission" date="2012-08" db="EMBL/GenBank/DDBJ databases">
        <title>Whole genome shotgun sequence of Austwickia chelonae NBRC 105200.</title>
        <authorList>
            <person name="Yoshida I."/>
            <person name="Hosoyama A."/>
            <person name="Tsuchikane K."/>
            <person name="Katsumata H."/>
            <person name="Ando Y."/>
            <person name="Ohji S."/>
            <person name="Hamada M."/>
            <person name="Tamura T."/>
            <person name="Yamazoe A."/>
            <person name="Yamazaki S."/>
            <person name="Fujita N."/>
        </authorList>
    </citation>
    <scope>NUCLEOTIDE SEQUENCE [LARGE SCALE GENOMIC DNA]</scope>
    <source>
        <strain evidence="8 9">NBRC 105200</strain>
    </source>
</reference>
<sequence length="262" mass="29134">MPRLGYGVYQIEPEDAARCATEALRMGYRSVDTAAFYGNEEGVGRAVVESGLPREEIFVTTKVWNDAHGFDETLRAFEESLARLGLEQVDLYLIHWPCPAREKYVDSWRALLRLQEEGRIRAAGVSNFEPEHLRRLAEETGQMPAVNQIELHPYLQQRELKTFHGEQGIATEAWSPLARAGDLFAEPTVTRIAEEAGVTPAQVVLAWHLAQGNVVIPKSVTPERMAENLAAVDVTLTPAQIDSLDALDRGGRMGPDPREFNG</sequence>
<gene>
    <name evidence="8" type="ORF">AUCHE_02_01400</name>
</gene>
<dbReference type="PANTHER" id="PTHR43827:SF3">
    <property type="entry name" value="NADP-DEPENDENT OXIDOREDUCTASE DOMAIN-CONTAINING PROTEIN"/>
    <property type="match status" value="1"/>
</dbReference>
<dbReference type="Pfam" id="PF00248">
    <property type="entry name" value="Aldo_ket_red"/>
    <property type="match status" value="1"/>
</dbReference>
<dbReference type="AlphaFoldDB" id="K6V3T9"/>
<dbReference type="InterPro" id="IPR036812">
    <property type="entry name" value="NAD(P)_OxRdtase_dom_sf"/>
</dbReference>
<proteinExistence type="inferred from homology"/>
<dbReference type="InterPro" id="IPR020471">
    <property type="entry name" value="AKR"/>
</dbReference>
<evidence type="ECO:0000256" key="1">
    <source>
        <dbReference type="ARBA" id="ARBA00007905"/>
    </source>
</evidence>